<dbReference type="Pfam" id="PF25534">
    <property type="entry name" value="DUF7918"/>
    <property type="match status" value="1"/>
</dbReference>
<gene>
    <name evidence="3" type="ORF">MCHLO_15414</name>
</gene>
<feature type="region of interest" description="Disordered" evidence="1">
    <location>
        <begin position="248"/>
        <end position="371"/>
    </location>
</feature>
<dbReference type="Proteomes" id="UP000815677">
    <property type="component" value="Unassembled WGS sequence"/>
</dbReference>
<proteinExistence type="predicted"/>
<accession>A0ABQ0M6W8</accession>
<dbReference type="InterPro" id="IPR057678">
    <property type="entry name" value="DUF7918"/>
</dbReference>
<name>A0ABQ0M6W8_MYCCL</name>
<evidence type="ECO:0000259" key="2">
    <source>
        <dbReference type="Pfam" id="PF25534"/>
    </source>
</evidence>
<feature type="compositionally biased region" description="Polar residues" evidence="1">
    <location>
        <begin position="283"/>
        <end position="303"/>
    </location>
</feature>
<feature type="compositionally biased region" description="Acidic residues" evidence="1">
    <location>
        <begin position="160"/>
        <end position="178"/>
    </location>
</feature>
<sequence length="429" mass="47588">MPYHNGFSASILIDGREAKEYQLEYYGDEQTARTVSCYIAAELGQEFSIFWANESYTDCMASRGTVTFDGNGDYTAREVIYRDDMLRMRSSREPANVTLHGEVMDDGKRFRPFTFSRLARTDDDDLVEGGAADIGVIQLSIEGGWAKQDDTESAPSPSEDASDDETTDVADEDSDSAEEPLPALLFHEKIKKNHSQQVSLAPARKIPKEQRIATSREDLFSSATLHPIVIFRFLYRPLELLRAQGIAPPAAGQRQRKRDAAELERVKQRVQAQAKRRRGKHSQPAQVETQTQAARLSPNSSGAQDEHDDVARATTPPASSRPATPSGRAASYSEAQEPTVKMEVDSEATSQGQSRSDDSDNNAMSARISRMKELEAQRAKLEDEIAELRRDLPEDVTEDSGIGARKKWKIKFEGPGRSVFAPGEVIDLT</sequence>
<dbReference type="EMBL" id="DF849808">
    <property type="protein sequence ID" value="GAT59069.1"/>
    <property type="molecule type" value="Genomic_DNA"/>
</dbReference>
<dbReference type="PANTHER" id="PTHR36223:SF1">
    <property type="entry name" value="TRANSCRIPTION ELONGATION FACTOR EAF N-TERMINAL DOMAIN-CONTAINING PROTEIN"/>
    <property type="match status" value="1"/>
</dbReference>
<evidence type="ECO:0000313" key="3">
    <source>
        <dbReference type="EMBL" id="GAT59069.1"/>
    </source>
</evidence>
<keyword evidence="4" id="KW-1185">Reference proteome</keyword>
<feature type="compositionally biased region" description="Basic and acidic residues" evidence="1">
    <location>
        <begin position="258"/>
        <end position="267"/>
    </location>
</feature>
<feature type="domain" description="DUF7918" evidence="2">
    <location>
        <begin position="6"/>
        <end position="248"/>
    </location>
</feature>
<organism evidence="3 4">
    <name type="scientific">Mycena chlorophos</name>
    <name type="common">Agaric fungus</name>
    <name type="synonym">Agaricus chlorophos</name>
    <dbReference type="NCBI Taxonomy" id="658473"/>
    <lineage>
        <taxon>Eukaryota</taxon>
        <taxon>Fungi</taxon>
        <taxon>Dikarya</taxon>
        <taxon>Basidiomycota</taxon>
        <taxon>Agaricomycotina</taxon>
        <taxon>Agaricomycetes</taxon>
        <taxon>Agaricomycetidae</taxon>
        <taxon>Agaricales</taxon>
        <taxon>Marasmiineae</taxon>
        <taxon>Mycenaceae</taxon>
        <taxon>Mycena</taxon>
    </lineage>
</organism>
<reference evidence="3" key="1">
    <citation type="submission" date="2014-09" db="EMBL/GenBank/DDBJ databases">
        <title>Genome sequence of the luminous mushroom Mycena chlorophos for searching fungal bioluminescence genes.</title>
        <authorList>
            <person name="Tanaka Y."/>
            <person name="Kasuga D."/>
            <person name="Oba Y."/>
            <person name="Hase S."/>
            <person name="Sato K."/>
            <person name="Oba Y."/>
            <person name="Sakakibara Y."/>
        </authorList>
    </citation>
    <scope>NUCLEOTIDE SEQUENCE</scope>
</reference>
<protein>
    <recommendedName>
        <fullName evidence="2">DUF7918 domain-containing protein</fullName>
    </recommendedName>
</protein>
<feature type="region of interest" description="Disordered" evidence="1">
    <location>
        <begin position="145"/>
        <end position="178"/>
    </location>
</feature>
<evidence type="ECO:0000256" key="1">
    <source>
        <dbReference type="SAM" id="MobiDB-lite"/>
    </source>
</evidence>
<feature type="compositionally biased region" description="Low complexity" evidence="1">
    <location>
        <begin position="312"/>
        <end position="331"/>
    </location>
</feature>
<dbReference type="PANTHER" id="PTHR36223">
    <property type="entry name" value="BETA-LACTAMASE-TYPE TRANSPEPTIDASE FOLD DOMAIN CONTAINING PROTEIN"/>
    <property type="match status" value="1"/>
</dbReference>
<evidence type="ECO:0000313" key="4">
    <source>
        <dbReference type="Proteomes" id="UP000815677"/>
    </source>
</evidence>